<dbReference type="EMBL" id="JAFNEN010000052">
    <property type="protein sequence ID" value="KAG8197703.1"/>
    <property type="molecule type" value="Genomic_DNA"/>
</dbReference>
<dbReference type="Pfam" id="PF14214">
    <property type="entry name" value="Helitron_like_N"/>
    <property type="match status" value="1"/>
</dbReference>
<protein>
    <recommendedName>
        <fullName evidence="1">Helitron helicase-like domain-containing protein</fullName>
    </recommendedName>
</protein>
<evidence type="ECO:0000313" key="2">
    <source>
        <dbReference type="EMBL" id="KAG8197703.1"/>
    </source>
</evidence>
<dbReference type="AlphaFoldDB" id="A0AAV6VPS4"/>
<dbReference type="InterPro" id="IPR025476">
    <property type="entry name" value="Helitron_helicase-like"/>
</dbReference>
<keyword evidence="3" id="KW-1185">Reference proteome</keyword>
<organism evidence="2 3">
    <name type="scientific">Oedothorax gibbosus</name>
    <dbReference type="NCBI Taxonomy" id="931172"/>
    <lineage>
        <taxon>Eukaryota</taxon>
        <taxon>Metazoa</taxon>
        <taxon>Ecdysozoa</taxon>
        <taxon>Arthropoda</taxon>
        <taxon>Chelicerata</taxon>
        <taxon>Arachnida</taxon>
        <taxon>Araneae</taxon>
        <taxon>Araneomorphae</taxon>
        <taxon>Entelegynae</taxon>
        <taxon>Araneoidea</taxon>
        <taxon>Linyphiidae</taxon>
        <taxon>Erigoninae</taxon>
        <taxon>Oedothorax</taxon>
    </lineage>
</organism>
<evidence type="ECO:0000259" key="1">
    <source>
        <dbReference type="Pfam" id="PF14214"/>
    </source>
</evidence>
<feature type="domain" description="Helitron helicase-like" evidence="1">
    <location>
        <begin position="3"/>
        <end position="39"/>
    </location>
</feature>
<gene>
    <name evidence="2" type="ORF">JTE90_001627</name>
</gene>
<comment type="caution">
    <text evidence="2">The sequence shown here is derived from an EMBL/GenBank/DDBJ whole genome shotgun (WGS) entry which is preliminary data.</text>
</comment>
<sequence length="84" mass="9659">MKTELLDDILKRNLFGVVVAYIYVIRSQKRGLPHAHMLLTLYDGSKKRTKDDIDKFAFTELSDADIEPCLYELIISKCMIHGPC</sequence>
<proteinExistence type="predicted"/>
<accession>A0AAV6VPS4</accession>
<dbReference type="Proteomes" id="UP000827092">
    <property type="component" value="Unassembled WGS sequence"/>
</dbReference>
<name>A0AAV6VPS4_9ARAC</name>
<reference evidence="2 3" key="1">
    <citation type="journal article" date="2022" name="Nat. Ecol. Evol.">
        <title>A masculinizing supergene underlies an exaggerated male reproductive morph in a spider.</title>
        <authorList>
            <person name="Hendrickx F."/>
            <person name="De Corte Z."/>
            <person name="Sonet G."/>
            <person name="Van Belleghem S.M."/>
            <person name="Kostlbacher S."/>
            <person name="Vangestel C."/>
        </authorList>
    </citation>
    <scope>NUCLEOTIDE SEQUENCE [LARGE SCALE GENOMIC DNA]</scope>
    <source>
        <strain evidence="2">W744_W776</strain>
    </source>
</reference>
<evidence type="ECO:0000313" key="3">
    <source>
        <dbReference type="Proteomes" id="UP000827092"/>
    </source>
</evidence>